<name>G4D748_9FIRM</name>
<gene>
    <name evidence="1" type="ORF">HMPREF9129_2228</name>
</gene>
<accession>G4D748</accession>
<dbReference type="Proteomes" id="UP000003422">
    <property type="component" value="Unassembled WGS sequence"/>
</dbReference>
<evidence type="ECO:0000313" key="1">
    <source>
        <dbReference type="EMBL" id="EGY76274.1"/>
    </source>
</evidence>
<dbReference type="AlphaFoldDB" id="G4D748"/>
<sequence>METFNIQELAQNKLIILYTIQKSSNTFHEDDLTSFILKNEF</sequence>
<organism evidence="1 2">
    <name type="scientific">Peptoniphilus indolicus ATCC 29427</name>
    <dbReference type="NCBI Taxonomy" id="997350"/>
    <lineage>
        <taxon>Bacteria</taxon>
        <taxon>Bacillati</taxon>
        <taxon>Bacillota</taxon>
        <taxon>Tissierellia</taxon>
        <taxon>Tissierellales</taxon>
        <taxon>Peptoniphilaceae</taxon>
        <taxon>Peptoniphilus</taxon>
    </lineage>
</organism>
<dbReference type="RefSeq" id="WP_004823554.1">
    <property type="nucleotide sequence ID" value="NZ_JH165129.1"/>
</dbReference>
<dbReference type="EMBL" id="AGBB01000273">
    <property type="protein sequence ID" value="EGY76274.1"/>
    <property type="molecule type" value="Genomic_DNA"/>
</dbReference>
<proteinExistence type="predicted"/>
<dbReference type="STRING" id="997350.HMPREF9129_2228"/>
<reference evidence="1 2" key="1">
    <citation type="submission" date="2011-06" db="EMBL/GenBank/DDBJ databases">
        <authorList>
            <person name="Muzny D."/>
            <person name="Qin X."/>
            <person name="Deng J."/>
            <person name="Jiang H."/>
            <person name="Liu Y."/>
            <person name="Qu J."/>
            <person name="Song X.-Z."/>
            <person name="Zhang L."/>
            <person name="Thornton R."/>
            <person name="Coyle M."/>
            <person name="Francisco L."/>
            <person name="Jackson L."/>
            <person name="Javaid M."/>
            <person name="Korchina V."/>
            <person name="Kovar C."/>
            <person name="Mata R."/>
            <person name="Mathew T."/>
            <person name="Ngo R."/>
            <person name="Nguyen L."/>
            <person name="Nguyen N."/>
            <person name="Okwuonu G."/>
            <person name="Ongeri F."/>
            <person name="Pham C."/>
            <person name="Simmons D."/>
            <person name="Wilczek-Boney K."/>
            <person name="Hale W."/>
            <person name="Jakkamsetti A."/>
            <person name="Pham P."/>
            <person name="Ruth R."/>
            <person name="San Lucas F."/>
            <person name="Warren J."/>
            <person name="Zhang J."/>
            <person name="Zhao Z."/>
            <person name="Zhou C."/>
            <person name="Zhu D."/>
            <person name="Lee S."/>
            <person name="Bess C."/>
            <person name="Blankenburg K."/>
            <person name="Forbes L."/>
            <person name="Fu Q."/>
            <person name="Gubbala S."/>
            <person name="Hirani K."/>
            <person name="Jayaseelan J.C."/>
            <person name="Lara F."/>
            <person name="Munidasa M."/>
            <person name="Palculict T."/>
            <person name="Patil S."/>
            <person name="Pu L.-L."/>
            <person name="Saada N."/>
            <person name="Tang L."/>
            <person name="Weissenberger G."/>
            <person name="Zhu Y."/>
            <person name="Hemphill L."/>
            <person name="Shang Y."/>
            <person name="Youmans B."/>
            <person name="Ayvaz T."/>
            <person name="Ross M."/>
            <person name="Santibanez J."/>
            <person name="Aqrawi P."/>
            <person name="Gross S."/>
            <person name="Joshi V."/>
            <person name="Fowler G."/>
            <person name="Nazareth L."/>
            <person name="Reid J."/>
            <person name="Worley K."/>
            <person name="Petrosino J."/>
            <person name="Highlander S."/>
            <person name="Gibbs R."/>
        </authorList>
    </citation>
    <scope>NUCLEOTIDE SEQUENCE [LARGE SCALE GENOMIC DNA]</scope>
    <source>
        <strain evidence="1 2">ATCC 29427</strain>
    </source>
</reference>
<protein>
    <submittedName>
        <fullName evidence="1">Uncharacterized protein</fullName>
    </submittedName>
</protein>
<comment type="caution">
    <text evidence="1">The sequence shown here is derived from an EMBL/GenBank/DDBJ whole genome shotgun (WGS) entry which is preliminary data.</text>
</comment>
<dbReference type="PATRIC" id="fig|997350.3.peg.2115"/>
<dbReference type="HOGENOM" id="CLU_3274223_0_0_9"/>
<evidence type="ECO:0000313" key="2">
    <source>
        <dbReference type="Proteomes" id="UP000003422"/>
    </source>
</evidence>
<keyword evidence="2" id="KW-1185">Reference proteome</keyword>